<sequence length="114" mass="11993">MKNRRSRNGEGRRSCGQGVGRLGGGAPPEVLTVPSEGSALVASTLRRNNQCSTSTIYGPNHFLPIQESNSLFVGGQVAYSSSTSLGEDCGRQPNKAMEQSNGYGAPISLCCLCR</sequence>
<protein>
    <submittedName>
        <fullName evidence="2">Uncharacterized protein</fullName>
    </submittedName>
</protein>
<comment type="caution">
    <text evidence="2">The sequence shown here is derived from an EMBL/GenBank/DDBJ whole genome shotgun (WGS) entry which is preliminary data.</text>
</comment>
<organism evidence="2 3">
    <name type="scientific">Psophocarpus tetragonolobus</name>
    <name type="common">Winged bean</name>
    <name type="synonym">Dolichos tetragonolobus</name>
    <dbReference type="NCBI Taxonomy" id="3891"/>
    <lineage>
        <taxon>Eukaryota</taxon>
        <taxon>Viridiplantae</taxon>
        <taxon>Streptophyta</taxon>
        <taxon>Embryophyta</taxon>
        <taxon>Tracheophyta</taxon>
        <taxon>Spermatophyta</taxon>
        <taxon>Magnoliopsida</taxon>
        <taxon>eudicotyledons</taxon>
        <taxon>Gunneridae</taxon>
        <taxon>Pentapetalae</taxon>
        <taxon>rosids</taxon>
        <taxon>fabids</taxon>
        <taxon>Fabales</taxon>
        <taxon>Fabaceae</taxon>
        <taxon>Papilionoideae</taxon>
        <taxon>50 kb inversion clade</taxon>
        <taxon>NPAAA clade</taxon>
        <taxon>indigoferoid/millettioid clade</taxon>
        <taxon>Phaseoleae</taxon>
        <taxon>Psophocarpus</taxon>
    </lineage>
</organism>
<feature type="compositionally biased region" description="Gly residues" evidence="1">
    <location>
        <begin position="17"/>
        <end position="26"/>
    </location>
</feature>
<evidence type="ECO:0000313" key="2">
    <source>
        <dbReference type="EMBL" id="KAK7380978.1"/>
    </source>
</evidence>
<gene>
    <name evidence="2" type="ORF">VNO78_33499</name>
</gene>
<evidence type="ECO:0000256" key="1">
    <source>
        <dbReference type="SAM" id="MobiDB-lite"/>
    </source>
</evidence>
<name>A0AAN9P457_PSOTE</name>
<proteinExistence type="predicted"/>
<keyword evidence="3" id="KW-1185">Reference proteome</keyword>
<feature type="region of interest" description="Disordered" evidence="1">
    <location>
        <begin position="1"/>
        <end position="31"/>
    </location>
</feature>
<reference evidence="2 3" key="1">
    <citation type="submission" date="2024-01" db="EMBL/GenBank/DDBJ databases">
        <title>The genomes of 5 underutilized Papilionoideae crops provide insights into root nodulation and disease resistanc.</title>
        <authorList>
            <person name="Jiang F."/>
        </authorList>
    </citation>
    <scope>NUCLEOTIDE SEQUENCE [LARGE SCALE GENOMIC DNA]</scope>
    <source>
        <strain evidence="2">DUOXIRENSHENG_FW03</strain>
        <tissue evidence="2">Leaves</tissue>
    </source>
</reference>
<evidence type="ECO:0000313" key="3">
    <source>
        <dbReference type="Proteomes" id="UP001386955"/>
    </source>
</evidence>
<accession>A0AAN9P457</accession>
<dbReference type="Proteomes" id="UP001386955">
    <property type="component" value="Unassembled WGS sequence"/>
</dbReference>
<dbReference type="AlphaFoldDB" id="A0AAN9P457"/>
<dbReference type="EMBL" id="JAYMYS010000009">
    <property type="protein sequence ID" value="KAK7380978.1"/>
    <property type="molecule type" value="Genomic_DNA"/>
</dbReference>